<organism evidence="6 7">
    <name type="scientific">Pseudoroseomonas ludipueritiae</name>
    <dbReference type="NCBI Taxonomy" id="198093"/>
    <lineage>
        <taxon>Bacteria</taxon>
        <taxon>Pseudomonadati</taxon>
        <taxon>Pseudomonadota</taxon>
        <taxon>Alphaproteobacteria</taxon>
        <taxon>Acetobacterales</taxon>
        <taxon>Acetobacteraceae</taxon>
        <taxon>Pseudoroseomonas</taxon>
    </lineage>
</organism>
<feature type="domain" description="Solute-binding protein family 3/N-terminal" evidence="5">
    <location>
        <begin position="40"/>
        <end position="270"/>
    </location>
</feature>
<keyword evidence="3 4" id="KW-0732">Signal</keyword>
<protein>
    <submittedName>
        <fullName evidence="6">Amino acid ABC transporter substrate-binding protein</fullName>
    </submittedName>
</protein>
<evidence type="ECO:0000256" key="2">
    <source>
        <dbReference type="ARBA" id="ARBA00022448"/>
    </source>
</evidence>
<dbReference type="SMART" id="SM00062">
    <property type="entry name" value="PBPb"/>
    <property type="match status" value="1"/>
</dbReference>
<evidence type="ECO:0000256" key="4">
    <source>
        <dbReference type="SAM" id="SignalP"/>
    </source>
</evidence>
<dbReference type="CDD" id="cd13692">
    <property type="entry name" value="PBP2_BztA"/>
    <property type="match status" value="1"/>
</dbReference>
<dbReference type="RefSeq" id="WP_187779782.1">
    <property type="nucleotide sequence ID" value="NZ_JACTUZ010000092.1"/>
</dbReference>
<dbReference type="Gene3D" id="3.40.190.10">
    <property type="entry name" value="Periplasmic binding protein-like II"/>
    <property type="match status" value="2"/>
</dbReference>
<dbReference type="PANTHER" id="PTHR30085:SF7">
    <property type="entry name" value="AMINO-ACID ABC TRANSPORTER-BINDING PROTEIN YHDW-RELATED"/>
    <property type="match status" value="1"/>
</dbReference>
<keyword evidence="2" id="KW-0813">Transport</keyword>
<comment type="similarity">
    <text evidence="1">Belongs to the bacterial solute-binding protein 3 family.</text>
</comment>
<evidence type="ECO:0000256" key="3">
    <source>
        <dbReference type="ARBA" id="ARBA00022729"/>
    </source>
</evidence>
<sequence>MRSLASACLGGLATILTALAAPAAAQPATDMVAAIRARGALNCGVTPSTVGFATPGTDGRFRGMDADYCRAVAAALLGDAEKARIQPTTTQQRFTQLQSGEIDMLSRVTTWTLSREASLGLAFAGVNVYDGQGFIVKKASGVTSAKQLDGASICMQPGSTTELNAADWFRTNNLRMTPLLIEDIEEARKAFFSGRCDAYSTDSTSLAALRYNQGANAEQFVVLPEIISKEPLGVAIRKGDWRFYDIVRWTHFALLAAEEMGLTSANIDSQANSANPDVQRFLGKTGDLGKMMGLEPDWAVRVVKAVGNYGEIWDRNLAPLGIQRGINNLWTKGGLHYAPPMR</sequence>
<keyword evidence="7" id="KW-1185">Reference proteome</keyword>
<feature type="signal peptide" evidence="4">
    <location>
        <begin position="1"/>
        <end position="20"/>
    </location>
</feature>
<name>A0ABR7RB25_9PROT</name>
<evidence type="ECO:0000313" key="6">
    <source>
        <dbReference type="EMBL" id="MBC9178697.1"/>
    </source>
</evidence>
<dbReference type="PANTHER" id="PTHR30085">
    <property type="entry name" value="AMINO ACID ABC TRANSPORTER PERMEASE"/>
    <property type="match status" value="1"/>
</dbReference>
<dbReference type="InterPro" id="IPR001638">
    <property type="entry name" value="Solute-binding_3/MltF_N"/>
</dbReference>
<gene>
    <name evidence="6" type="ORF">IBL25_17260</name>
</gene>
<dbReference type="SUPFAM" id="SSF53850">
    <property type="entry name" value="Periplasmic binding protein-like II"/>
    <property type="match status" value="1"/>
</dbReference>
<evidence type="ECO:0000259" key="5">
    <source>
        <dbReference type="SMART" id="SM00062"/>
    </source>
</evidence>
<dbReference type="Proteomes" id="UP000603940">
    <property type="component" value="Unassembled WGS sequence"/>
</dbReference>
<accession>A0ABR7RB25</accession>
<evidence type="ECO:0000313" key="7">
    <source>
        <dbReference type="Proteomes" id="UP000603940"/>
    </source>
</evidence>
<feature type="chain" id="PRO_5045635925" evidence="4">
    <location>
        <begin position="21"/>
        <end position="342"/>
    </location>
</feature>
<proteinExistence type="inferred from homology"/>
<dbReference type="EMBL" id="JACTUZ010000092">
    <property type="protein sequence ID" value="MBC9178697.1"/>
    <property type="molecule type" value="Genomic_DNA"/>
</dbReference>
<reference evidence="6 7" key="1">
    <citation type="journal article" date="2009" name="Int. J. Syst. Evol. Microbiol.">
        <title>Transfer of Teichococcus ludipueritiae and Muricoccus roseus to the genus Roseomonas, as Roseomonas ludipueritiae comb. nov. and Roseomonas rosea comb. nov., respectively, and emended description of the genus Roseomonas.</title>
        <authorList>
            <person name="Sanchez-Porro C."/>
            <person name="Gallego V."/>
            <person name="Busse H.J."/>
            <person name="Kampfer P."/>
            <person name="Ventosa A."/>
        </authorList>
    </citation>
    <scope>NUCLEOTIDE SEQUENCE [LARGE SCALE GENOMIC DNA]</scope>
    <source>
        <strain evidence="6 7">DSM 14915</strain>
    </source>
</reference>
<comment type="caution">
    <text evidence="6">The sequence shown here is derived from an EMBL/GenBank/DDBJ whole genome shotgun (WGS) entry which is preliminary data.</text>
</comment>
<dbReference type="InterPro" id="IPR051455">
    <property type="entry name" value="Bact_solute-bind_prot3"/>
</dbReference>
<dbReference type="Pfam" id="PF00497">
    <property type="entry name" value="SBP_bac_3"/>
    <property type="match status" value="1"/>
</dbReference>
<evidence type="ECO:0000256" key="1">
    <source>
        <dbReference type="ARBA" id="ARBA00010333"/>
    </source>
</evidence>